<dbReference type="InterPro" id="IPR001650">
    <property type="entry name" value="Helicase_C-like"/>
</dbReference>
<dbReference type="SMART" id="SM00487">
    <property type="entry name" value="DEXDc"/>
    <property type="match status" value="1"/>
</dbReference>
<feature type="region of interest" description="Disordered" evidence="1">
    <location>
        <begin position="492"/>
        <end position="528"/>
    </location>
</feature>
<dbReference type="Pfam" id="PF04851">
    <property type="entry name" value="ResIII"/>
    <property type="match status" value="1"/>
</dbReference>
<comment type="caution">
    <text evidence="4">The sequence shown here is derived from an EMBL/GenBank/DDBJ whole genome shotgun (WGS) entry which is preliminary data.</text>
</comment>
<dbReference type="GO" id="GO:0003677">
    <property type="term" value="F:DNA binding"/>
    <property type="evidence" value="ECO:0007669"/>
    <property type="project" value="InterPro"/>
</dbReference>
<keyword evidence="4" id="KW-0347">Helicase</keyword>
<evidence type="ECO:0000259" key="2">
    <source>
        <dbReference type="PROSITE" id="PS51192"/>
    </source>
</evidence>
<dbReference type="RefSeq" id="WP_198349982.1">
    <property type="nucleotide sequence ID" value="NZ_JABASV010000012.1"/>
</dbReference>
<feature type="compositionally biased region" description="Basic and acidic residues" evidence="1">
    <location>
        <begin position="373"/>
        <end position="390"/>
    </location>
</feature>
<evidence type="ECO:0000259" key="3">
    <source>
        <dbReference type="PROSITE" id="PS51194"/>
    </source>
</evidence>
<organism evidence="4 5">
    <name type="scientific">Vreelandella alkaliphila</name>
    <dbReference type="NCBI Taxonomy" id="272774"/>
    <lineage>
        <taxon>Bacteria</taxon>
        <taxon>Pseudomonadati</taxon>
        <taxon>Pseudomonadota</taxon>
        <taxon>Gammaproteobacteria</taxon>
        <taxon>Oceanospirillales</taxon>
        <taxon>Halomonadaceae</taxon>
        <taxon>Vreelandella</taxon>
    </lineage>
</organism>
<feature type="domain" description="Helicase C-terminal" evidence="3">
    <location>
        <begin position="245"/>
        <end position="398"/>
    </location>
</feature>
<keyword evidence="4" id="KW-0378">Hydrolase</keyword>
<dbReference type="InterPro" id="IPR027417">
    <property type="entry name" value="P-loop_NTPase"/>
</dbReference>
<dbReference type="PANTHER" id="PTHR47396">
    <property type="entry name" value="TYPE I RESTRICTION ENZYME ECOKI R PROTEIN"/>
    <property type="match status" value="1"/>
</dbReference>
<dbReference type="GO" id="GO:0004386">
    <property type="term" value="F:helicase activity"/>
    <property type="evidence" value="ECO:0007669"/>
    <property type="project" value="UniProtKB-KW"/>
</dbReference>
<dbReference type="EMBL" id="JAWXXT010000002">
    <property type="protein sequence ID" value="MDX5979580.1"/>
    <property type="molecule type" value="Genomic_DNA"/>
</dbReference>
<dbReference type="PROSITE" id="PS51192">
    <property type="entry name" value="HELICASE_ATP_BIND_1"/>
    <property type="match status" value="1"/>
</dbReference>
<dbReference type="AlphaFoldDB" id="A0AAJ2S566"/>
<dbReference type="PROSITE" id="PS51194">
    <property type="entry name" value="HELICASE_CTER"/>
    <property type="match status" value="1"/>
</dbReference>
<reference evidence="4" key="1">
    <citation type="submission" date="2023-11" db="EMBL/GenBank/DDBJ databases">
        <title>MicrobeMod: A computational toolkit for identifying prokaryotic methylation and restriction-modification with nanopore sequencing.</title>
        <authorList>
            <person name="Crits-Christoph A."/>
            <person name="Kang S.C."/>
            <person name="Lee H."/>
            <person name="Ostrov N."/>
        </authorList>
    </citation>
    <scope>NUCLEOTIDE SEQUENCE</scope>
    <source>
        <strain evidence="4">ATCC BAA-953</strain>
    </source>
</reference>
<evidence type="ECO:0000313" key="5">
    <source>
        <dbReference type="Proteomes" id="UP001276761"/>
    </source>
</evidence>
<dbReference type="InterPro" id="IPR006935">
    <property type="entry name" value="Helicase/UvrB_N"/>
</dbReference>
<evidence type="ECO:0000313" key="4">
    <source>
        <dbReference type="EMBL" id="MDX5979580.1"/>
    </source>
</evidence>
<dbReference type="InterPro" id="IPR014001">
    <property type="entry name" value="Helicase_ATP-bd"/>
</dbReference>
<dbReference type="GO" id="GO:0005524">
    <property type="term" value="F:ATP binding"/>
    <property type="evidence" value="ECO:0007669"/>
    <property type="project" value="InterPro"/>
</dbReference>
<evidence type="ECO:0000256" key="1">
    <source>
        <dbReference type="SAM" id="MobiDB-lite"/>
    </source>
</evidence>
<feature type="region of interest" description="Disordered" evidence="1">
    <location>
        <begin position="373"/>
        <end position="400"/>
    </location>
</feature>
<dbReference type="EC" id="3.6.4.-" evidence="4"/>
<keyword evidence="4" id="KW-0067">ATP-binding</keyword>
<dbReference type="Pfam" id="PF00271">
    <property type="entry name" value="Helicase_C"/>
    <property type="match status" value="1"/>
</dbReference>
<sequence>MSHFYAMTIPVETDDESPNWAHLRGYQQSTVNGVRAAFRQKFKAPLLVLPAGGGKTFTSCYMIDQAVAKKRNVLILVHRSELADQFSAALTTYGVKHGLIAAGVRPDFAHRVQVASVQTYAKRMHTMIWQPHLIISDEAHHVTEGSQWGRVIEHHPGSLKMGLTATPIRLDGKGLGIGHGGYFDAIVEGPSPADLMEWGNLCDYRMFAPTGGKKVDMTGVGKVGGDYNKKEASERINKPTITGNAIEHYREHAHQRPAVVFCMNRRHAEDVCARFCDAGYKFAVLDGTLRGKGKDADGRDLVAQRVAALSSGDLHGLVTVDLVSEGFDLPAIEVAISLRATQSEALWIQQIARALRPAKGKEYAVILDHVGNSERHGLPDDEREWSLEGKKKGKKGGGATVSPIKQCEACGHVHRPGPPQCPECLEPYETKQREVEETEGKLQEVERKRSEKRQKEADIKAAKSLPELQFVAQKYGYDPKWAHVKWKQKLAADQGKYRSGRPSSWQRMPALPPAPPVEVYDQDIGAKR</sequence>
<dbReference type="GeneID" id="303167568"/>
<feature type="region of interest" description="Disordered" evidence="1">
    <location>
        <begin position="434"/>
        <end position="458"/>
    </location>
</feature>
<dbReference type="SUPFAM" id="SSF52540">
    <property type="entry name" value="P-loop containing nucleoside triphosphate hydrolases"/>
    <property type="match status" value="1"/>
</dbReference>
<dbReference type="PANTHER" id="PTHR47396:SF1">
    <property type="entry name" value="ATP-DEPENDENT HELICASE IRC3-RELATED"/>
    <property type="match status" value="1"/>
</dbReference>
<dbReference type="InterPro" id="IPR050742">
    <property type="entry name" value="Helicase_Restrict-Modif_Enz"/>
</dbReference>
<dbReference type="GO" id="GO:0016787">
    <property type="term" value="F:hydrolase activity"/>
    <property type="evidence" value="ECO:0007669"/>
    <property type="project" value="UniProtKB-KW"/>
</dbReference>
<name>A0AAJ2S566_9GAMM</name>
<dbReference type="SMART" id="SM00490">
    <property type="entry name" value="HELICc"/>
    <property type="match status" value="1"/>
</dbReference>
<keyword evidence="4" id="KW-0547">Nucleotide-binding</keyword>
<dbReference type="Gene3D" id="3.40.50.300">
    <property type="entry name" value="P-loop containing nucleotide triphosphate hydrolases"/>
    <property type="match status" value="2"/>
</dbReference>
<feature type="domain" description="Helicase ATP-binding" evidence="2">
    <location>
        <begin position="36"/>
        <end position="168"/>
    </location>
</feature>
<dbReference type="GO" id="GO:0005829">
    <property type="term" value="C:cytosol"/>
    <property type="evidence" value="ECO:0007669"/>
    <property type="project" value="TreeGrafter"/>
</dbReference>
<accession>A0AAJ2S566</accession>
<dbReference type="Proteomes" id="UP001276761">
    <property type="component" value="Unassembled WGS sequence"/>
</dbReference>
<gene>
    <name evidence="4" type="ORF">SIL78_18695</name>
</gene>
<proteinExistence type="predicted"/>
<protein>
    <submittedName>
        <fullName evidence="4">DEAD/DEAH box helicase</fullName>
        <ecNumber evidence="4">3.6.4.-</ecNumber>
    </submittedName>
</protein>